<feature type="transmembrane region" description="Helical" evidence="6">
    <location>
        <begin position="258"/>
        <end position="281"/>
    </location>
</feature>
<dbReference type="Gene3D" id="3.40.1110.10">
    <property type="entry name" value="Calcium-transporting ATPase, cytoplasmic domain N"/>
    <property type="match status" value="1"/>
</dbReference>
<evidence type="ECO:0000259" key="7">
    <source>
        <dbReference type="Pfam" id="PF00122"/>
    </source>
</evidence>
<keyword evidence="5 6" id="KW-0472">Membrane</keyword>
<feature type="transmembrane region" description="Helical" evidence="6">
    <location>
        <begin position="12"/>
        <end position="27"/>
    </location>
</feature>
<accession>A0ABN6PAV6</accession>
<dbReference type="PANTHER" id="PTHR48085">
    <property type="entry name" value="CADMIUM/ZINC-TRANSPORTING ATPASE HMA2-RELATED"/>
    <property type="match status" value="1"/>
</dbReference>
<evidence type="ECO:0000313" key="8">
    <source>
        <dbReference type="EMBL" id="BDH79362.1"/>
    </source>
</evidence>
<dbReference type="InterPro" id="IPR027256">
    <property type="entry name" value="P-typ_ATPase_IB"/>
</dbReference>
<name>A0ABN6PAV6_9EURY</name>
<sequence>MSCNNGKDKKIIFLSIGLFIIGLQYNGQSLPALLLFTATVLVSGLGTFKEAILSLYHGRFTIDLLITLAVIGAYSLGDYPEAALVVLLYYIAEYLEEYATGQAHESIKDLMKLKPEIATIKVGKREVKVDASRVQPGEIMIIRPGDMIPLDGEIIEGSSYVDQSNITGESKPVTRTVGDEVFAGTINLEGYLEVKVTRNSERTIIARVIELIEKARMRRSSKELFMDKFASYYTPTIIIASMLTGIIPSIILGNPETWIYRALVLMVIACPCALVISVPVAMISGITAATREGILIKGSSYLEEMSKIETIVFDKTGTLTEGELTIKEIKTYNDTNVLKVAASLEKGLKHPIAYAITNLAGEKGIEPLKVENPEYKPGYGIKGKVGGKLYFLGQDTRQESEDTSIFLESEGKIIGEITLEDKIRPSAPTLIETLSKENIRTMILTGDNQKVAEKIAKELKINEYIGGLLPEDKFDLIESLRSKGRVAMVGDGINDAPALAAADIGIAMGTRGSDIALDTADIVLIDDNLQKIHQIIELGKRTMKIVQENIALSILIKGSLALFSIFGLVSLWMAVGIGDMGLSLAVIINGLRNNPKTFIPWKKR</sequence>
<dbReference type="InterPro" id="IPR018303">
    <property type="entry name" value="ATPase_P-typ_P_site"/>
</dbReference>
<feature type="transmembrane region" description="Helical" evidence="6">
    <location>
        <begin position="229"/>
        <end position="252"/>
    </location>
</feature>
<dbReference type="GeneID" id="71965260"/>
<feature type="transmembrane region" description="Helical" evidence="6">
    <location>
        <begin position="550"/>
        <end position="575"/>
    </location>
</feature>
<dbReference type="InterPro" id="IPR023214">
    <property type="entry name" value="HAD_sf"/>
</dbReference>
<comment type="similarity">
    <text evidence="2">Belongs to the cation transport ATPase (P-type) (TC 3.A.3) family. Type IB subfamily.</text>
</comment>
<dbReference type="InterPro" id="IPR001757">
    <property type="entry name" value="P_typ_ATPase"/>
</dbReference>
<dbReference type="PROSITE" id="PS00154">
    <property type="entry name" value="ATPASE_E1_E2"/>
    <property type="match status" value="1"/>
</dbReference>
<evidence type="ECO:0000256" key="4">
    <source>
        <dbReference type="ARBA" id="ARBA00022989"/>
    </source>
</evidence>
<evidence type="ECO:0000256" key="3">
    <source>
        <dbReference type="ARBA" id="ARBA00022692"/>
    </source>
</evidence>
<comment type="subcellular location">
    <subcellularLocation>
        <location evidence="1">Membrane</location>
    </subcellularLocation>
</comment>
<dbReference type="InterPro" id="IPR023298">
    <property type="entry name" value="ATPase_P-typ_TM_dom_sf"/>
</dbReference>
<dbReference type="InterPro" id="IPR051014">
    <property type="entry name" value="Cation_Transport_ATPase_IB"/>
</dbReference>
<dbReference type="NCBIfam" id="TIGR01494">
    <property type="entry name" value="ATPase_P-type"/>
    <property type="match status" value="1"/>
</dbReference>
<evidence type="ECO:0000256" key="5">
    <source>
        <dbReference type="ARBA" id="ARBA00023136"/>
    </source>
</evidence>
<keyword evidence="3 6" id="KW-0812">Transmembrane</keyword>
<evidence type="ECO:0000313" key="9">
    <source>
        <dbReference type="Proteomes" id="UP000831817"/>
    </source>
</evidence>
<dbReference type="RefSeq" id="WP_248565183.1">
    <property type="nucleotide sequence ID" value="NZ_AP025698.1"/>
</dbReference>
<dbReference type="InterPro" id="IPR023299">
    <property type="entry name" value="ATPase_P-typ_cyto_dom_N"/>
</dbReference>
<dbReference type="Gene3D" id="2.70.150.10">
    <property type="entry name" value="Calcium-transporting ATPase, cytoplasmic transduction domain A"/>
    <property type="match status" value="1"/>
</dbReference>
<dbReference type="InterPro" id="IPR059000">
    <property type="entry name" value="ATPase_P-type_domA"/>
</dbReference>
<proteinExistence type="inferred from homology"/>
<dbReference type="Gene3D" id="3.40.50.1000">
    <property type="entry name" value="HAD superfamily/HAD-like"/>
    <property type="match status" value="1"/>
</dbReference>
<dbReference type="NCBIfam" id="TIGR01525">
    <property type="entry name" value="ATPase-IB_hvy"/>
    <property type="match status" value="1"/>
</dbReference>
<evidence type="ECO:0000256" key="1">
    <source>
        <dbReference type="ARBA" id="ARBA00004370"/>
    </source>
</evidence>
<dbReference type="InterPro" id="IPR008250">
    <property type="entry name" value="ATPase_P-typ_transduc_dom_A_sf"/>
</dbReference>
<organism evidence="8 9">
    <name type="scientific">Methanothermobacter tenebrarum</name>
    <dbReference type="NCBI Taxonomy" id="680118"/>
    <lineage>
        <taxon>Archaea</taxon>
        <taxon>Methanobacteriati</taxon>
        <taxon>Methanobacteriota</taxon>
        <taxon>Methanomada group</taxon>
        <taxon>Methanobacteria</taxon>
        <taxon>Methanobacteriales</taxon>
        <taxon>Methanobacteriaceae</taxon>
        <taxon>Methanothermobacter</taxon>
    </lineage>
</organism>
<dbReference type="Pfam" id="PF00702">
    <property type="entry name" value="Hydrolase"/>
    <property type="match status" value="1"/>
</dbReference>
<dbReference type="PRINTS" id="PR00119">
    <property type="entry name" value="CATATPASE"/>
</dbReference>
<dbReference type="SUPFAM" id="SSF81653">
    <property type="entry name" value="Calcium ATPase, transduction domain A"/>
    <property type="match status" value="1"/>
</dbReference>
<dbReference type="Pfam" id="PF00122">
    <property type="entry name" value="E1-E2_ATPase"/>
    <property type="match status" value="1"/>
</dbReference>
<dbReference type="NCBIfam" id="TIGR01511">
    <property type="entry name" value="ATPase-IB1_Cu"/>
    <property type="match status" value="1"/>
</dbReference>
<dbReference type="SUPFAM" id="SSF81665">
    <property type="entry name" value="Calcium ATPase, transmembrane domain M"/>
    <property type="match status" value="1"/>
</dbReference>
<reference evidence="8 9" key="1">
    <citation type="submission" date="2022-04" db="EMBL/GenBank/DDBJ databases">
        <title>Complete genome of Methanothermobacter tenebrarum strain RMAS.</title>
        <authorList>
            <person name="Nakamura K."/>
            <person name="Oshima K."/>
            <person name="Hattori M."/>
            <person name="Kamagata Y."/>
            <person name="Takamizawa K."/>
        </authorList>
    </citation>
    <scope>NUCLEOTIDE SEQUENCE [LARGE SCALE GENOMIC DNA]</scope>
    <source>
        <strain evidence="8 9">RMAS</strain>
    </source>
</reference>
<keyword evidence="9" id="KW-1185">Reference proteome</keyword>
<evidence type="ECO:0000256" key="2">
    <source>
        <dbReference type="ARBA" id="ARBA00006024"/>
    </source>
</evidence>
<dbReference type="Proteomes" id="UP000831817">
    <property type="component" value="Chromosome"/>
</dbReference>
<protein>
    <submittedName>
        <fullName evidence="8">Cadmium-translocating P-type ATPase</fullName>
    </submittedName>
</protein>
<dbReference type="CDD" id="cd02079">
    <property type="entry name" value="P-type_ATPase_HM"/>
    <property type="match status" value="1"/>
</dbReference>
<gene>
    <name evidence="8" type="ORF">MTTB_07410</name>
</gene>
<dbReference type="NCBIfam" id="TIGR01512">
    <property type="entry name" value="ATPase-IB2_Cd"/>
    <property type="match status" value="1"/>
</dbReference>
<dbReference type="SUPFAM" id="SSF56784">
    <property type="entry name" value="HAD-like"/>
    <property type="match status" value="1"/>
</dbReference>
<feature type="domain" description="P-type ATPase A" evidence="7">
    <location>
        <begin position="113"/>
        <end position="213"/>
    </location>
</feature>
<dbReference type="InterPro" id="IPR036412">
    <property type="entry name" value="HAD-like_sf"/>
</dbReference>
<evidence type="ECO:0000256" key="6">
    <source>
        <dbReference type="SAM" id="Phobius"/>
    </source>
</evidence>
<keyword evidence="4 6" id="KW-1133">Transmembrane helix</keyword>
<dbReference type="PRINTS" id="PR00941">
    <property type="entry name" value="CDATPASE"/>
</dbReference>
<dbReference type="EMBL" id="AP025698">
    <property type="protein sequence ID" value="BDH79362.1"/>
    <property type="molecule type" value="Genomic_DNA"/>
</dbReference>
<dbReference type="PANTHER" id="PTHR48085:SF5">
    <property type="entry name" value="CADMIUM_ZINC-TRANSPORTING ATPASE HMA4-RELATED"/>
    <property type="match status" value="1"/>
</dbReference>